<evidence type="ECO:0000313" key="11">
    <source>
        <dbReference type="Proteomes" id="UP001589813"/>
    </source>
</evidence>
<accession>A0ABV6BIN2</accession>
<keyword evidence="8" id="KW-0472">Membrane</keyword>
<protein>
    <submittedName>
        <fullName evidence="10">Sec-independent protein translocase protein TatB</fullName>
    </submittedName>
</protein>
<evidence type="ECO:0000256" key="8">
    <source>
        <dbReference type="ARBA" id="ARBA00023136"/>
    </source>
</evidence>
<evidence type="ECO:0000256" key="3">
    <source>
        <dbReference type="ARBA" id="ARBA00022475"/>
    </source>
</evidence>
<comment type="caution">
    <text evidence="10">The sequence shown here is derived from an EMBL/GenBank/DDBJ whole genome shotgun (WGS) entry which is preliminary data.</text>
</comment>
<keyword evidence="4" id="KW-0812">Transmembrane</keyword>
<dbReference type="EMBL" id="JBHLXP010000011">
    <property type="protein sequence ID" value="MFC0050730.1"/>
    <property type="molecule type" value="Genomic_DNA"/>
</dbReference>
<feature type="compositionally biased region" description="Polar residues" evidence="9">
    <location>
        <begin position="148"/>
        <end position="161"/>
    </location>
</feature>
<dbReference type="NCBIfam" id="TIGR01410">
    <property type="entry name" value="tatB"/>
    <property type="match status" value="1"/>
</dbReference>
<evidence type="ECO:0000313" key="10">
    <source>
        <dbReference type="EMBL" id="MFC0050730.1"/>
    </source>
</evidence>
<keyword evidence="3" id="KW-1003">Cell membrane</keyword>
<evidence type="ECO:0000256" key="6">
    <source>
        <dbReference type="ARBA" id="ARBA00022989"/>
    </source>
</evidence>
<evidence type="ECO:0000256" key="4">
    <source>
        <dbReference type="ARBA" id="ARBA00022692"/>
    </source>
</evidence>
<dbReference type="PANTHER" id="PTHR33162:SF1">
    <property type="entry name" value="SEC-INDEPENDENT PROTEIN TRANSLOCASE PROTEIN TATA, CHLOROPLASTIC"/>
    <property type="match status" value="1"/>
</dbReference>
<dbReference type="RefSeq" id="WP_377248883.1">
    <property type="nucleotide sequence ID" value="NZ_JBHLXP010000011.1"/>
</dbReference>
<keyword evidence="11" id="KW-1185">Reference proteome</keyword>
<feature type="compositionally biased region" description="Low complexity" evidence="9">
    <location>
        <begin position="133"/>
        <end position="147"/>
    </location>
</feature>
<comment type="subcellular location">
    <subcellularLocation>
        <location evidence="1">Membrane</location>
        <topology evidence="1">Single-pass membrane protein</topology>
    </subcellularLocation>
</comment>
<evidence type="ECO:0000256" key="7">
    <source>
        <dbReference type="ARBA" id="ARBA00023010"/>
    </source>
</evidence>
<dbReference type="PRINTS" id="PR01506">
    <property type="entry name" value="TATBPROTEIN"/>
</dbReference>
<proteinExistence type="predicted"/>
<organism evidence="10 11">
    <name type="scientific">Rheinheimera tilapiae</name>
    <dbReference type="NCBI Taxonomy" id="875043"/>
    <lineage>
        <taxon>Bacteria</taxon>
        <taxon>Pseudomonadati</taxon>
        <taxon>Pseudomonadota</taxon>
        <taxon>Gammaproteobacteria</taxon>
        <taxon>Chromatiales</taxon>
        <taxon>Chromatiaceae</taxon>
        <taxon>Rheinheimera</taxon>
    </lineage>
</organism>
<evidence type="ECO:0000256" key="2">
    <source>
        <dbReference type="ARBA" id="ARBA00022448"/>
    </source>
</evidence>
<dbReference type="Pfam" id="PF02416">
    <property type="entry name" value="TatA_B_E"/>
    <property type="match status" value="1"/>
</dbReference>
<keyword evidence="7" id="KW-0811">Translocation</keyword>
<dbReference type="PANTHER" id="PTHR33162">
    <property type="entry name" value="SEC-INDEPENDENT PROTEIN TRANSLOCASE PROTEIN TATA, CHLOROPLASTIC"/>
    <property type="match status" value="1"/>
</dbReference>
<reference evidence="10 11" key="1">
    <citation type="submission" date="2024-09" db="EMBL/GenBank/DDBJ databases">
        <authorList>
            <person name="Sun Q."/>
            <person name="Mori K."/>
        </authorList>
    </citation>
    <scope>NUCLEOTIDE SEQUENCE [LARGE SCALE GENOMIC DNA]</scope>
    <source>
        <strain evidence="10 11">KCTC 23315</strain>
    </source>
</reference>
<dbReference type="InterPro" id="IPR003369">
    <property type="entry name" value="TatA/B/E"/>
</dbReference>
<evidence type="ECO:0000256" key="1">
    <source>
        <dbReference type="ARBA" id="ARBA00004167"/>
    </source>
</evidence>
<keyword evidence="5" id="KW-0653">Protein transport</keyword>
<keyword evidence="2" id="KW-0813">Transport</keyword>
<name>A0ABV6BIN2_9GAMM</name>
<sequence length="161" mass="16621">MSFWELVVVGVVALLVLGPEKLPGAIRSVTGTIRSIRQFGHQMKSELSDELRVHELHEKLRQAEEKGLLGLSADEINALAELRQAAADVNNPYGQGNTTSAPELPAGFSTAAPVQTAATPAPALAAAAPITSVPPSAATAPAAAPASNNHTAQVNEQKTSS</sequence>
<evidence type="ECO:0000256" key="5">
    <source>
        <dbReference type="ARBA" id="ARBA00022927"/>
    </source>
</evidence>
<dbReference type="InterPro" id="IPR018448">
    <property type="entry name" value="TatB"/>
</dbReference>
<dbReference type="Proteomes" id="UP001589813">
    <property type="component" value="Unassembled WGS sequence"/>
</dbReference>
<evidence type="ECO:0000256" key="9">
    <source>
        <dbReference type="SAM" id="MobiDB-lite"/>
    </source>
</evidence>
<dbReference type="Gene3D" id="1.20.5.3310">
    <property type="match status" value="1"/>
</dbReference>
<gene>
    <name evidence="10" type="primary">tatB</name>
    <name evidence="10" type="ORF">ACFFJP_20805</name>
</gene>
<feature type="region of interest" description="Disordered" evidence="9">
    <location>
        <begin position="133"/>
        <end position="161"/>
    </location>
</feature>
<keyword evidence="6" id="KW-1133">Transmembrane helix</keyword>